<dbReference type="GeneID" id="84592048"/>
<accession>A0AAJ8DZ42</accession>
<dbReference type="AlphaFoldDB" id="A0AAJ8DZ42"/>
<dbReference type="KEGG" id="ang:An09g04740"/>
<dbReference type="RefSeq" id="XP_059601415.1">
    <property type="nucleotide sequence ID" value="XM_059749797.1"/>
</dbReference>
<dbReference type="VEuPathDB" id="FungiDB:An09g04740"/>
<organism evidence="1">
    <name type="scientific">Aspergillus niger</name>
    <dbReference type="NCBI Taxonomy" id="5061"/>
    <lineage>
        <taxon>Eukaryota</taxon>
        <taxon>Fungi</taxon>
        <taxon>Dikarya</taxon>
        <taxon>Ascomycota</taxon>
        <taxon>Pezizomycotina</taxon>
        <taxon>Eurotiomycetes</taxon>
        <taxon>Eurotiomycetidae</taxon>
        <taxon>Eurotiales</taxon>
        <taxon>Aspergillaceae</taxon>
        <taxon>Aspergillus</taxon>
        <taxon>Aspergillus subgen. Circumdati</taxon>
    </lineage>
</organism>
<evidence type="ECO:0000313" key="1">
    <source>
        <dbReference type="RefSeq" id="XP_059601415.1"/>
    </source>
</evidence>
<sequence length="122" mass="14073">MVDLTINQIEELVQSTEENGTYHTTYYINQLLLHPAIPFTTTSSYPTKKRRIQATTYHIKPDPYYQVSKNRSPSSLKFLIHSPTGILNCKFTTIRPSLMTLFSGWISECINLEDEMNADNVR</sequence>
<protein>
    <submittedName>
        <fullName evidence="1">Uncharacterized protein</fullName>
    </submittedName>
</protein>
<reference evidence="1" key="1">
    <citation type="submission" date="2025-02" db="EMBL/GenBank/DDBJ databases">
        <authorList>
            <consortium name="NCBI Genome Project"/>
        </authorList>
    </citation>
    <scope>NUCLEOTIDE SEQUENCE</scope>
</reference>
<reference evidence="1" key="2">
    <citation type="submission" date="2025-08" db="UniProtKB">
        <authorList>
            <consortium name="RefSeq"/>
        </authorList>
    </citation>
    <scope>IDENTIFICATION</scope>
</reference>
<proteinExistence type="predicted"/>
<gene>
    <name evidence="1" type="ORF">An09g04740</name>
</gene>
<name>A0AAJ8DZ42_ASPNG</name>